<feature type="compositionally biased region" description="Low complexity" evidence="1">
    <location>
        <begin position="343"/>
        <end position="354"/>
    </location>
</feature>
<dbReference type="Proteomes" id="UP000188320">
    <property type="component" value="Unassembled WGS sequence"/>
</dbReference>
<keyword evidence="3" id="KW-1185">Reference proteome</keyword>
<proteinExistence type="predicted"/>
<accession>A0A1R1PXV9</accession>
<reference evidence="3" key="1">
    <citation type="submission" date="2017-01" db="EMBL/GenBank/DDBJ databases">
        <authorList>
            <person name="Wang Y."/>
            <person name="White M."/>
            <person name="Kvist S."/>
            <person name="Moncalvo J.-M."/>
        </authorList>
    </citation>
    <scope>NUCLEOTIDE SEQUENCE [LARGE SCALE GENOMIC DNA]</scope>
    <source>
        <strain evidence="3">COL-18-3</strain>
    </source>
</reference>
<dbReference type="EMBL" id="LSSK01000049">
    <property type="protein sequence ID" value="OMH85752.1"/>
    <property type="molecule type" value="Genomic_DNA"/>
</dbReference>
<feature type="region of interest" description="Disordered" evidence="1">
    <location>
        <begin position="217"/>
        <end position="249"/>
    </location>
</feature>
<name>A0A1R1PXV9_ZANCU</name>
<organism evidence="2 3">
    <name type="scientific">Zancudomyces culisetae</name>
    <name type="common">Gut fungus</name>
    <name type="synonym">Smittium culisetae</name>
    <dbReference type="NCBI Taxonomy" id="1213189"/>
    <lineage>
        <taxon>Eukaryota</taxon>
        <taxon>Fungi</taxon>
        <taxon>Fungi incertae sedis</taxon>
        <taxon>Zoopagomycota</taxon>
        <taxon>Kickxellomycotina</taxon>
        <taxon>Harpellomycetes</taxon>
        <taxon>Harpellales</taxon>
        <taxon>Legeriomycetaceae</taxon>
        <taxon>Zancudomyces</taxon>
    </lineage>
</organism>
<feature type="region of interest" description="Disordered" evidence="1">
    <location>
        <begin position="1"/>
        <end position="20"/>
    </location>
</feature>
<feature type="compositionally biased region" description="Basic residues" evidence="1">
    <location>
        <begin position="379"/>
        <end position="395"/>
    </location>
</feature>
<evidence type="ECO:0000256" key="1">
    <source>
        <dbReference type="SAM" id="MobiDB-lite"/>
    </source>
</evidence>
<evidence type="ECO:0000313" key="2">
    <source>
        <dbReference type="EMBL" id="OMH85752.1"/>
    </source>
</evidence>
<gene>
    <name evidence="2" type="ORF">AX774_g700</name>
</gene>
<feature type="region of interest" description="Disordered" evidence="1">
    <location>
        <begin position="343"/>
        <end position="395"/>
    </location>
</feature>
<comment type="caution">
    <text evidence="2">The sequence shown here is derived from an EMBL/GenBank/DDBJ whole genome shotgun (WGS) entry which is preliminary data.</text>
</comment>
<protein>
    <submittedName>
        <fullName evidence="2">S-antigen protein</fullName>
    </submittedName>
</protein>
<sequence>MAGNHIQENATATTDTHNLRISIDNHDVESGNTAEPEKAVVLHNESGLLNVVKYLNPLYFVNSFTYFIFSFLGLGRQKKANQDVAAEAGHLSDTADGAYEHVAESTQALEDVQKTIDNDSQPSVDVAVPQVVESIEKESTIVESQANDAVDHIIDPQLERQDSLLEDVKTKPKDADYVTDFKNDQVMRIIEDITGGKLEKAETDSVPEETLKTEVSLSTLNDTQEDLAPPQPRSEDAVTSEEDTCDTSNKEDVVDTIEVNTSSEAEVVTSPEVEVSITPEAEIVTNPEAVVSVNAEAEIVTSPEVEVSITPEAEVVTSSEAVVSVNAEAEIVTRPEAETVTSAEAAVVTSSEAEIVTSPEIGQTEAAETVEQKVQAPSNKKKSAGKKKSKKKRNV</sequence>
<feature type="compositionally biased region" description="Polar residues" evidence="1">
    <location>
        <begin position="1"/>
        <end position="16"/>
    </location>
</feature>
<evidence type="ECO:0000313" key="3">
    <source>
        <dbReference type="Proteomes" id="UP000188320"/>
    </source>
</evidence>
<dbReference type="AlphaFoldDB" id="A0A1R1PXV9"/>